<dbReference type="AlphaFoldDB" id="A0A191V6B4"/>
<protein>
    <submittedName>
        <fullName evidence="2">Uncharacterized protein</fullName>
    </submittedName>
</protein>
<evidence type="ECO:0000313" key="3">
    <source>
        <dbReference type="Proteomes" id="UP000078468"/>
    </source>
</evidence>
<dbReference type="SUPFAM" id="SSF56300">
    <property type="entry name" value="Metallo-dependent phosphatases"/>
    <property type="match status" value="1"/>
</dbReference>
<name>A0A191V6B4_9ACTN</name>
<dbReference type="EMBL" id="CP015866">
    <property type="protein sequence ID" value="ANJ10438.1"/>
    <property type="molecule type" value="Genomic_DNA"/>
</dbReference>
<feature type="compositionally biased region" description="Basic residues" evidence="1">
    <location>
        <begin position="170"/>
        <end position="182"/>
    </location>
</feature>
<dbReference type="InterPro" id="IPR052963">
    <property type="entry name" value="Pantetheine_PDE"/>
</dbReference>
<dbReference type="GeneID" id="91308695"/>
<sequence length="194" mass="21915">MTSGSGARGRLRAVGDLHVGYEENRAVVERTRPGSDDDRLLVAGVVAETVAGIRWALSTLAGRFRRVVRIPGDHELWTHPRDPVALRGVARYEHLFETCREPGVTTPEDPWPVWEGEGGPAVWCGTDRTVEWHRRFRVATMVYGHLHIPRTTWHEGVRFEEVPVGCPREWRRRTGSPGRPRRILPPPSPEEASP</sequence>
<gene>
    <name evidence="2" type="ORF">Spa2297_27730</name>
</gene>
<dbReference type="Proteomes" id="UP000078468">
    <property type="component" value="Chromosome"/>
</dbReference>
<dbReference type="InterPro" id="IPR029052">
    <property type="entry name" value="Metallo-depent_PP-like"/>
</dbReference>
<organism evidence="2 3">
    <name type="scientific">Streptomyces parvulus</name>
    <dbReference type="NCBI Taxonomy" id="146923"/>
    <lineage>
        <taxon>Bacteria</taxon>
        <taxon>Bacillati</taxon>
        <taxon>Actinomycetota</taxon>
        <taxon>Actinomycetes</taxon>
        <taxon>Kitasatosporales</taxon>
        <taxon>Streptomycetaceae</taxon>
        <taxon>Streptomyces</taxon>
    </lineage>
</organism>
<dbReference type="PANTHER" id="PTHR36492:SF2">
    <property type="entry name" value="[ACYL-CARRIER-PROTEIN] PHOSPHODIESTERASE PPTH"/>
    <property type="match status" value="1"/>
</dbReference>
<evidence type="ECO:0000256" key="1">
    <source>
        <dbReference type="SAM" id="MobiDB-lite"/>
    </source>
</evidence>
<dbReference type="KEGG" id="spav:Spa2297_27730"/>
<reference evidence="2 3" key="1">
    <citation type="submission" date="2016-05" db="EMBL/GenBank/DDBJ databases">
        <title>Non-Contiguous Finished Genome Sequence of Streptomyces parvulus 2297 Integrated Site-Specifically with Actinophage R4.</title>
        <authorList>
            <person name="Nishizawa T."/>
            <person name="Miura T."/>
            <person name="Harada C."/>
            <person name="Guo Y."/>
            <person name="Narisawa K."/>
            <person name="Ohta H."/>
            <person name="Takahashi H."/>
            <person name="Shirai M."/>
        </authorList>
    </citation>
    <scope>NUCLEOTIDE SEQUENCE [LARGE SCALE GENOMIC DNA]</scope>
    <source>
        <strain evidence="2 3">2297</strain>
    </source>
</reference>
<feature type="compositionally biased region" description="Pro residues" evidence="1">
    <location>
        <begin position="183"/>
        <end position="194"/>
    </location>
</feature>
<evidence type="ECO:0000313" key="2">
    <source>
        <dbReference type="EMBL" id="ANJ10438.1"/>
    </source>
</evidence>
<proteinExistence type="predicted"/>
<dbReference type="RefSeq" id="WP_064730761.1">
    <property type="nucleotide sequence ID" value="NZ_BMRX01000016.1"/>
</dbReference>
<feature type="region of interest" description="Disordered" evidence="1">
    <location>
        <begin position="169"/>
        <end position="194"/>
    </location>
</feature>
<accession>A0A191V6B4</accession>
<dbReference type="PANTHER" id="PTHR36492">
    <property type="match status" value="1"/>
</dbReference>